<evidence type="ECO:0000256" key="1">
    <source>
        <dbReference type="SAM" id="MobiDB-lite"/>
    </source>
</evidence>
<evidence type="ECO:0000313" key="4">
    <source>
        <dbReference type="EMBL" id="QAV16882.1"/>
    </source>
</evidence>
<proteinExistence type="predicted"/>
<dbReference type="Proteomes" id="UP000288943">
    <property type="component" value="Chromosome"/>
</dbReference>
<reference evidence="3 6" key="2">
    <citation type="submission" date="2022-05" db="EMBL/GenBank/DDBJ databases">
        <title>Genome Sequencing of Bee-Associated Microbes.</title>
        <authorList>
            <person name="Dunlap C."/>
        </authorList>
    </citation>
    <scope>NUCLEOTIDE SEQUENCE [LARGE SCALE GENOMIC DNA]</scope>
    <source>
        <strain evidence="3 6">NRRL B-23120</strain>
    </source>
</reference>
<dbReference type="Gene3D" id="3.40.50.720">
    <property type="entry name" value="NAD(P)-binding Rossmann-like Domain"/>
    <property type="match status" value="1"/>
</dbReference>
<evidence type="ECO:0000313" key="3">
    <source>
        <dbReference type="EMBL" id="MCY9594644.1"/>
    </source>
</evidence>
<feature type="domain" description="NAD-dependent epimerase/dehydratase" evidence="2">
    <location>
        <begin position="3"/>
        <end position="214"/>
    </location>
</feature>
<evidence type="ECO:0000259" key="2">
    <source>
        <dbReference type="Pfam" id="PF01370"/>
    </source>
</evidence>
<protein>
    <submittedName>
        <fullName evidence="4">NAD(P)-dependent oxidoreductase</fullName>
    </submittedName>
</protein>
<dbReference type="Proteomes" id="UP001527202">
    <property type="component" value="Unassembled WGS sequence"/>
</dbReference>
<dbReference type="SUPFAM" id="SSF51735">
    <property type="entry name" value="NAD(P)-binding Rossmann-fold domains"/>
    <property type="match status" value="1"/>
</dbReference>
<dbReference type="InterPro" id="IPR001509">
    <property type="entry name" value="Epimerase_deHydtase"/>
</dbReference>
<dbReference type="PANTHER" id="PTHR48079">
    <property type="entry name" value="PROTEIN YEEZ"/>
    <property type="match status" value="1"/>
</dbReference>
<sequence>MNVFVAGATGAIGRFLLPLLVKEGHTVYAMVRSEAGKEAVLAQGGVPVEADAFDREGLIAQLRRVRPEVVIHQLTALSGYNLEENARIRKQGTRNLVDAAREAGVRKMIAQSISWMYEPGEGPAGEDVPLDLEAPEPRKTTVDGVAALERAAAEMPESVILRYGLLYGPGTWYARDGAVAGKVRSGEVKATEGVSSLLHVEDAALAAVAALGWPSGAVNIVDDEPAPGTLWLPAYASALGAPEPEFQPGQGRGERGASNAKARREYGWEPVYPSWREGFKASLAQGN</sequence>
<dbReference type="InterPro" id="IPR051783">
    <property type="entry name" value="NAD(P)-dependent_oxidoreduct"/>
</dbReference>
<evidence type="ECO:0000313" key="6">
    <source>
        <dbReference type="Proteomes" id="UP001527202"/>
    </source>
</evidence>
<dbReference type="GeneID" id="95373971"/>
<name>A0A410WRC4_9BACL</name>
<gene>
    <name evidence="3" type="ORF">M5X16_02520</name>
    <name evidence="4" type="ORF">PC41400_03950</name>
</gene>
<dbReference type="EMBL" id="JAMDMJ010000002">
    <property type="protein sequence ID" value="MCY9594644.1"/>
    <property type="molecule type" value="Genomic_DNA"/>
</dbReference>
<dbReference type="RefSeq" id="WP_042232153.1">
    <property type="nucleotide sequence ID" value="NZ_CP026520.1"/>
</dbReference>
<feature type="region of interest" description="Disordered" evidence="1">
    <location>
        <begin position="242"/>
        <end position="263"/>
    </location>
</feature>
<evidence type="ECO:0000313" key="5">
    <source>
        <dbReference type="Proteomes" id="UP000288943"/>
    </source>
</evidence>
<keyword evidence="6" id="KW-1185">Reference proteome</keyword>
<dbReference type="AlphaFoldDB" id="A0A410WRC4"/>
<dbReference type="EMBL" id="CP026520">
    <property type="protein sequence ID" value="QAV16882.1"/>
    <property type="molecule type" value="Genomic_DNA"/>
</dbReference>
<dbReference type="GO" id="GO:0004029">
    <property type="term" value="F:aldehyde dehydrogenase (NAD+) activity"/>
    <property type="evidence" value="ECO:0007669"/>
    <property type="project" value="TreeGrafter"/>
</dbReference>
<dbReference type="KEGG" id="pchi:PC41400_03950"/>
<dbReference type="Pfam" id="PF01370">
    <property type="entry name" value="Epimerase"/>
    <property type="match status" value="1"/>
</dbReference>
<dbReference type="GO" id="GO:0005737">
    <property type="term" value="C:cytoplasm"/>
    <property type="evidence" value="ECO:0007669"/>
    <property type="project" value="TreeGrafter"/>
</dbReference>
<dbReference type="OrthoDB" id="9807212at2"/>
<organism evidence="4 5">
    <name type="scientific">Paenibacillus chitinolyticus</name>
    <dbReference type="NCBI Taxonomy" id="79263"/>
    <lineage>
        <taxon>Bacteria</taxon>
        <taxon>Bacillati</taxon>
        <taxon>Bacillota</taxon>
        <taxon>Bacilli</taxon>
        <taxon>Bacillales</taxon>
        <taxon>Paenibacillaceae</taxon>
        <taxon>Paenibacillus</taxon>
    </lineage>
</organism>
<reference evidence="4 5" key="1">
    <citation type="submission" date="2018-01" db="EMBL/GenBank/DDBJ databases">
        <title>The whole genome sequencing and assembly of Paenibacillus chitinolyticus KCCM 41400 strain.</title>
        <authorList>
            <person name="Kim J.-Y."/>
            <person name="Park M.-K."/>
            <person name="Lee Y.-J."/>
            <person name="Yi H."/>
            <person name="Bahn Y.-S."/>
            <person name="Kim J.F."/>
            <person name="Lee D.-W."/>
        </authorList>
    </citation>
    <scope>NUCLEOTIDE SEQUENCE [LARGE SCALE GENOMIC DNA]</scope>
    <source>
        <strain evidence="4 5">KCCM 41400</strain>
    </source>
</reference>
<dbReference type="InterPro" id="IPR036291">
    <property type="entry name" value="NAD(P)-bd_dom_sf"/>
</dbReference>
<dbReference type="PANTHER" id="PTHR48079:SF6">
    <property type="entry name" value="NAD(P)-BINDING DOMAIN-CONTAINING PROTEIN-RELATED"/>
    <property type="match status" value="1"/>
</dbReference>
<accession>A0A410WRC4</accession>